<keyword evidence="1" id="KW-0812">Transmembrane</keyword>
<evidence type="ECO:0000256" key="1">
    <source>
        <dbReference type="SAM" id="Phobius"/>
    </source>
</evidence>
<dbReference type="InParanoid" id="A0A067RF14"/>
<dbReference type="EMBL" id="KK852729">
    <property type="protein sequence ID" value="KDR17558.1"/>
    <property type="molecule type" value="Genomic_DNA"/>
</dbReference>
<keyword evidence="1" id="KW-1133">Transmembrane helix</keyword>
<keyword evidence="3" id="KW-1185">Reference proteome</keyword>
<evidence type="ECO:0000313" key="3">
    <source>
        <dbReference type="Proteomes" id="UP000027135"/>
    </source>
</evidence>
<organism evidence="2 3">
    <name type="scientific">Zootermopsis nevadensis</name>
    <name type="common">Dampwood termite</name>
    <dbReference type="NCBI Taxonomy" id="136037"/>
    <lineage>
        <taxon>Eukaryota</taxon>
        <taxon>Metazoa</taxon>
        <taxon>Ecdysozoa</taxon>
        <taxon>Arthropoda</taxon>
        <taxon>Hexapoda</taxon>
        <taxon>Insecta</taxon>
        <taxon>Pterygota</taxon>
        <taxon>Neoptera</taxon>
        <taxon>Polyneoptera</taxon>
        <taxon>Dictyoptera</taxon>
        <taxon>Blattodea</taxon>
        <taxon>Blattoidea</taxon>
        <taxon>Termitoidae</taxon>
        <taxon>Termopsidae</taxon>
        <taxon>Zootermopsis</taxon>
    </lineage>
</organism>
<evidence type="ECO:0000313" key="2">
    <source>
        <dbReference type="EMBL" id="KDR17558.1"/>
    </source>
</evidence>
<name>A0A067RF14_ZOONE</name>
<dbReference type="Proteomes" id="UP000027135">
    <property type="component" value="Unassembled WGS sequence"/>
</dbReference>
<reference evidence="2 3" key="1">
    <citation type="journal article" date="2014" name="Nat. Commun.">
        <title>Molecular traces of alternative social organization in a termite genome.</title>
        <authorList>
            <person name="Terrapon N."/>
            <person name="Li C."/>
            <person name="Robertson H.M."/>
            <person name="Ji L."/>
            <person name="Meng X."/>
            <person name="Booth W."/>
            <person name="Chen Z."/>
            <person name="Childers C.P."/>
            <person name="Glastad K.M."/>
            <person name="Gokhale K."/>
            <person name="Gowin J."/>
            <person name="Gronenberg W."/>
            <person name="Hermansen R.A."/>
            <person name="Hu H."/>
            <person name="Hunt B.G."/>
            <person name="Huylmans A.K."/>
            <person name="Khalil S.M."/>
            <person name="Mitchell R.D."/>
            <person name="Munoz-Torres M.C."/>
            <person name="Mustard J.A."/>
            <person name="Pan H."/>
            <person name="Reese J.T."/>
            <person name="Scharf M.E."/>
            <person name="Sun F."/>
            <person name="Vogel H."/>
            <person name="Xiao J."/>
            <person name="Yang W."/>
            <person name="Yang Z."/>
            <person name="Yang Z."/>
            <person name="Zhou J."/>
            <person name="Zhu J."/>
            <person name="Brent C.S."/>
            <person name="Elsik C.G."/>
            <person name="Goodisman M.A."/>
            <person name="Liberles D.A."/>
            <person name="Roe R.M."/>
            <person name="Vargo E.L."/>
            <person name="Vilcinskas A."/>
            <person name="Wang J."/>
            <person name="Bornberg-Bauer E."/>
            <person name="Korb J."/>
            <person name="Zhang G."/>
            <person name="Liebig J."/>
        </authorList>
    </citation>
    <scope>NUCLEOTIDE SEQUENCE [LARGE SCALE GENOMIC DNA]</scope>
    <source>
        <tissue evidence="2">Whole organism</tissue>
    </source>
</reference>
<keyword evidence="1" id="KW-0472">Membrane</keyword>
<dbReference type="AlphaFoldDB" id="A0A067RF14"/>
<feature type="transmembrane region" description="Helical" evidence="1">
    <location>
        <begin position="15"/>
        <end position="36"/>
    </location>
</feature>
<accession>A0A067RF14</accession>
<protein>
    <submittedName>
        <fullName evidence="2">Uncharacterized protein</fullName>
    </submittedName>
</protein>
<sequence>MALATPVILLDPELAVLRSFTMAFVVPTVIWGRSAAKNVMNFLKILSGL</sequence>
<gene>
    <name evidence="2" type="ORF">L798_08468</name>
</gene>
<proteinExistence type="predicted"/>